<dbReference type="InterPro" id="IPR016181">
    <property type="entry name" value="Acyl_CoA_acyltransferase"/>
</dbReference>
<dbReference type="GeneID" id="43643092"/>
<name>A0A5N6T5S5_ASPPS</name>
<dbReference type="Pfam" id="PF13302">
    <property type="entry name" value="Acetyltransf_3"/>
    <property type="match status" value="1"/>
</dbReference>
<dbReference type="SUPFAM" id="SSF55729">
    <property type="entry name" value="Acyl-CoA N-acyltransferases (Nat)"/>
    <property type="match status" value="1"/>
</dbReference>
<dbReference type="PANTHER" id="PTHR43792">
    <property type="entry name" value="GNAT FAMILY, PUTATIVE (AFU_ORTHOLOGUE AFUA_3G00765)-RELATED-RELATED"/>
    <property type="match status" value="1"/>
</dbReference>
<dbReference type="PROSITE" id="PS51186">
    <property type="entry name" value="GNAT"/>
    <property type="match status" value="1"/>
</dbReference>
<dbReference type="OrthoDB" id="4072826at2759"/>
<proteinExistence type="predicted"/>
<dbReference type="InterPro" id="IPR000182">
    <property type="entry name" value="GNAT_dom"/>
</dbReference>
<evidence type="ECO:0000259" key="1">
    <source>
        <dbReference type="PROSITE" id="PS51186"/>
    </source>
</evidence>
<dbReference type="Gene3D" id="3.40.630.30">
    <property type="match status" value="1"/>
</dbReference>
<reference evidence="2 3" key="1">
    <citation type="submission" date="2019-04" db="EMBL/GenBank/DDBJ databases">
        <title>Friends and foes A comparative genomics study of 23 Aspergillus species from section Flavi.</title>
        <authorList>
            <consortium name="DOE Joint Genome Institute"/>
            <person name="Kjaerbolling I."/>
            <person name="Vesth T."/>
            <person name="Frisvad J.C."/>
            <person name="Nybo J.L."/>
            <person name="Theobald S."/>
            <person name="Kildgaard S."/>
            <person name="Isbrandt T."/>
            <person name="Kuo A."/>
            <person name="Sato A."/>
            <person name="Lyhne E.K."/>
            <person name="Kogle M.E."/>
            <person name="Wiebenga A."/>
            <person name="Kun R.S."/>
            <person name="Lubbers R.J."/>
            <person name="Makela M.R."/>
            <person name="Barry K."/>
            <person name="Chovatia M."/>
            <person name="Clum A."/>
            <person name="Daum C."/>
            <person name="Haridas S."/>
            <person name="He G."/>
            <person name="LaButti K."/>
            <person name="Lipzen A."/>
            <person name="Mondo S."/>
            <person name="Riley R."/>
            <person name="Salamov A."/>
            <person name="Simmons B.A."/>
            <person name="Magnuson J.K."/>
            <person name="Henrissat B."/>
            <person name="Mortensen U.H."/>
            <person name="Larsen T.O."/>
            <person name="Devries R.P."/>
            <person name="Grigoriev I.V."/>
            <person name="Machida M."/>
            <person name="Baker S.E."/>
            <person name="Andersen M.R."/>
        </authorList>
    </citation>
    <scope>NUCLEOTIDE SEQUENCE [LARGE SCALE GENOMIC DNA]</scope>
    <source>
        <strain evidence="2 3">CBS 117625</strain>
    </source>
</reference>
<dbReference type="Proteomes" id="UP000325672">
    <property type="component" value="Unassembled WGS sequence"/>
</dbReference>
<sequence>MPILPRLPSHSQTPPIHTARLLLRPFRAADLPAFHVLRTTPEVMRWTRQGRIDATIEETSKWMERFTNETQTGELPNYNFAVLRKKVPGEIPATESEEGDVIGVMGIMSMSPENGPEVGYLFLPEAWGKGYATEALTGLAEAWWRLPTPEHDFSGSGGEAKEVGFLRAVTHKANLGSAKVLTKCGWTVVGEGVDGGGEKKFDSLYWMLRRPAV</sequence>
<dbReference type="InterPro" id="IPR051531">
    <property type="entry name" value="N-acetyltransferase"/>
</dbReference>
<evidence type="ECO:0000313" key="2">
    <source>
        <dbReference type="EMBL" id="KAE8141640.1"/>
    </source>
</evidence>
<dbReference type="EMBL" id="ML743557">
    <property type="protein sequence ID" value="KAE8141640.1"/>
    <property type="molecule type" value="Genomic_DNA"/>
</dbReference>
<keyword evidence="3" id="KW-1185">Reference proteome</keyword>
<accession>A0A5N6T5S5</accession>
<organism evidence="2 3">
    <name type="scientific">Aspergillus pseudotamarii</name>
    <dbReference type="NCBI Taxonomy" id="132259"/>
    <lineage>
        <taxon>Eukaryota</taxon>
        <taxon>Fungi</taxon>
        <taxon>Dikarya</taxon>
        <taxon>Ascomycota</taxon>
        <taxon>Pezizomycotina</taxon>
        <taxon>Eurotiomycetes</taxon>
        <taxon>Eurotiomycetidae</taxon>
        <taxon>Eurotiales</taxon>
        <taxon>Aspergillaceae</taxon>
        <taxon>Aspergillus</taxon>
        <taxon>Aspergillus subgen. Circumdati</taxon>
    </lineage>
</organism>
<gene>
    <name evidence="2" type="ORF">BDV38DRAFT_278993</name>
</gene>
<feature type="domain" description="N-acetyltransferase" evidence="1">
    <location>
        <begin position="21"/>
        <end position="211"/>
    </location>
</feature>
<dbReference type="GO" id="GO:0016747">
    <property type="term" value="F:acyltransferase activity, transferring groups other than amino-acyl groups"/>
    <property type="evidence" value="ECO:0007669"/>
    <property type="project" value="InterPro"/>
</dbReference>
<dbReference type="AlphaFoldDB" id="A0A5N6T5S5"/>
<protein>
    <submittedName>
        <fullName evidence="2">GNAT domain-containing protein</fullName>
    </submittedName>
</protein>
<dbReference type="RefSeq" id="XP_031917703.1">
    <property type="nucleotide sequence ID" value="XM_032058882.1"/>
</dbReference>
<dbReference type="PANTHER" id="PTHR43792:SF1">
    <property type="entry name" value="N-ACETYLTRANSFERASE DOMAIN-CONTAINING PROTEIN"/>
    <property type="match status" value="1"/>
</dbReference>
<evidence type="ECO:0000313" key="3">
    <source>
        <dbReference type="Proteomes" id="UP000325672"/>
    </source>
</evidence>